<dbReference type="EMBL" id="MFJR01000010">
    <property type="protein sequence ID" value="OGG26378.1"/>
    <property type="molecule type" value="Genomic_DNA"/>
</dbReference>
<reference evidence="2 3" key="1">
    <citation type="journal article" date="2016" name="Nat. Commun.">
        <title>Thousands of microbial genomes shed light on interconnected biogeochemical processes in an aquifer system.</title>
        <authorList>
            <person name="Anantharaman K."/>
            <person name="Brown C.T."/>
            <person name="Hug L.A."/>
            <person name="Sharon I."/>
            <person name="Castelle C.J."/>
            <person name="Probst A.J."/>
            <person name="Thomas B.C."/>
            <person name="Singh A."/>
            <person name="Wilkins M.J."/>
            <person name="Karaoz U."/>
            <person name="Brodie E.L."/>
            <person name="Williams K.H."/>
            <person name="Hubbard S.S."/>
            <person name="Banfield J.F."/>
        </authorList>
    </citation>
    <scope>NUCLEOTIDE SEQUENCE [LARGE SCALE GENOMIC DNA]</scope>
</reference>
<proteinExistence type="predicted"/>
<keyword evidence="1" id="KW-0472">Membrane</keyword>
<keyword evidence="1" id="KW-0812">Transmembrane</keyword>
<evidence type="ECO:0000313" key="3">
    <source>
        <dbReference type="Proteomes" id="UP000176609"/>
    </source>
</evidence>
<evidence type="ECO:0000256" key="1">
    <source>
        <dbReference type="SAM" id="Phobius"/>
    </source>
</evidence>
<keyword evidence="1" id="KW-1133">Transmembrane helix</keyword>
<comment type="caution">
    <text evidence="2">The sequence shown here is derived from an EMBL/GenBank/DDBJ whole genome shotgun (WGS) entry which is preliminary data.</text>
</comment>
<evidence type="ECO:0000313" key="2">
    <source>
        <dbReference type="EMBL" id="OGG26378.1"/>
    </source>
</evidence>
<gene>
    <name evidence="2" type="ORF">A2960_03550</name>
</gene>
<feature type="transmembrane region" description="Helical" evidence="1">
    <location>
        <begin position="74"/>
        <end position="95"/>
    </location>
</feature>
<dbReference type="Proteomes" id="UP000176609">
    <property type="component" value="Unassembled WGS sequence"/>
</dbReference>
<dbReference type="AlphaFoldDB" id="A0A1F6ANY5"/>
<name>A0A1F6ANY5_9BACT</name>
<sequence>MPKKTKKEKMLAELHRRLESTNLQGEEIVKSQIKTHQNTLSQVQPATYSFSNIGYTKPKNHIVTHDYTYLKHDLLKITGFTILALLFQGMLYFFVRTR</sequence>
<organism evidence="2 3">
    <name type="scientific">Candidatus Gottesmanbacteria bacterium RIFCSPLOWO2_01_FULL_39_12b</name>
    <dbReference type="NCBI Taxonomy" id="1798388"/>
    <lineage>
        <taxon>Bacteria</taxon>
        <taxon>Candidatus Gottesmaniibacteriota</taxon>
    </lineage>
</organism>
<accession>A0A1F6ANY5</accession>
<protein>
    <submittedName>
        <fullName evidence="2">Uncharacterized protein</fullName>
    </submittedName>
</protein>